<sequence length="557" mass="65961">MATVMHGRRKGQTKSANTKILPSNCNTNAAPRGMVLPNGTDLRQVTVLTKQDWERIENELNYKQIQEEMIRKMREEREEQKRKSKELIKNWANTIAGQRQRKLQARQIREEKEEAERKEIDIEEAKIQAQLRREAIEKAKTQQYYQTDRVKTFHSALVLTEVLKEREAQLELKRLKEQAMGDQDIEYMKIDRELFEKGILADQEKARLRLELAAKTKDFQIAQINEHMKASEKEKELDLREAEELKKLAVQFQIEKERLDNIRREERLAMLQENMKQIQDVEKMKILQQKQEEEEDEECRIFAAAKRKMMKLRVQKEQEIHDEKQANLEKIREKLAAQMKQKVSDEDTRIRRAAEEAEIKRLEEERAKEEKLLKEIKLQAEHRKKQLLEKEEKKKRDKMEELEILEMRRAADELFRQNEMEKAIRHKQESEALKNFHIDQYNESVNKEEEARRTQLALDKANVELMEKEESQFQEYAQRVIDHCKKGGRNVYPLEKAAKIGSGGGSGPVFSGKVRPSYLVNDKSGVQMPHYQKESTEETKLQINGCNPSKNRLGFVW</sequence>
<dbReference type="RefSeq" id="XP_013073803.2">
    <property type="nucleotide sequence ID" value="XM_013218349.2"/>
</dbReference>
<protein>
    <recommendedName>
        <fullName evidence="3">Trichohyalin-plectin-homology domain-containing protein</fullName>
    </recommendedName>
</protein>
<accession>A0A2C9KNK1</accession>
<dbReference type="EnsemblMetazoa" id="BGLB021766-RA">
    <property type="protein sequence ID" value="BGLB021766-PA"/>
    <property type="gene ID" value="BGLB021766"/>
</dbReference>
<dbReference type="STRING" id="6526.A0A2C9KNK1"/>
<dbReference type="VEuPathDB" id="VectorBase:BGLB021766"/>
<reference evidence="4" key="1">
    <citation type="submission" date="2020-05" db="UniProtKB">
        <authorList>
            <consortium name="EnsemblMetazoa"/>
        </authorList>
    </citation>
    <scope>IDENTIFICATION</scope>
    <source>
        <strain evidence="4">BB02</strain>
    </source>
</reference>
<dbReference type="Pfam" id="PF13868">
    <property type="entry name" value="TPH"/>
    <property type="match status" value="1"/>
</dbReference>
<name>A0A2C9KNK1_BIOGL</name>
<feature type="coiled-coil region" evidence="2">
    <location>
        <begin position="314"/>
        <end position="408"/>
    </location>
</feature>
<feature type="coiled-coil region" evidence="2">
    <location>
        <begin position="62"/>
        <end position="142"/>
    </location>
</feature>
<dbReference type="AlphaFoldDB" id="A0A2C9KNK1"/>
<evidence type="ECO:0000313" key="5">
    <source>
        <dbReference type="Proteomes" id="UP000076420"/>
    </source>
</evidence>
<proteinExistence type="predicted"/>
<dbReference type="OrthoDB" id="331765at2759"/>
<organism evidence="4 5">
    <name type="scientific">Biomphalaria glabrata</name>
    <name type="common">Bloodfluke planorb</name>
    <name type="synonym">Freshwater snail</name>
    <dbReference type="NCBI Taxonomy" id="6526"/>
    <lineage>
        <taxon>Eukaryota</taxon>
        <taxon>Metazoa</taxon>
        <taxon>Spiralia</taxon>
        <taxon>Lophotrochozoa</taxon>
        <taxon>Mollusca</taxon>
        <taxon>Gastropoda</taxon>
        <taxon>Heterobranchia</taxon>
        <taxon>Euthyneura</taxon>
        <taxon>Panpulmonata</taxon>
        <taxon>Hygrophila</taxon>
        <taxon>Lymnaeoidea</taxon>
        <taxon>Planorbidae</taxon>
        <taxon>Biomphalaria</taxon>
    </lineage>
</organism>
<evidence type="ECO:0000256" key="2">
    <source>
        <dbReference type="SAM" id="Coils"/>
    </source>
</evidence>
<feature type="coiled-coil region" evidence="2">
    <location>
        <begin position="225"/>
        <end position="265"/>
    </location>
</feature>
<dbReference type="PANTHER" id="PTHR28663:SF1">
    <property type="entry name" value="CILIA- AND FLAGELLA- ASSOCIATED PROTEIN 210"/>
    <property type="match status" value="1"/>
</dbReference>
<evidence type="ECO:0000259" key="3">
    <source>
        <dbReference type="Pfam" id="PF13868"/>
    </source>
</evidence>
<dbReference type="VEuPathDB" id="VectorBase:BGLAX_045007"/>
<evidence type="ECO:0000256" key="1">
    <source>
        <dbReference type="ARBA" id="ARBA00023054"/>
    </source>
</evidence>
<dbReference type="InterPro" id="IPR043597">
    <property type="entry name" value="TPH_dom"/>
</dbReference>
<keyword evidence="1 2" id="KW-0175">Coiled coil</keyword>
<dbReference type="PANTHER" id="PTHR28663">
    <property type="entry name" value="COILED-COIL DOMAIN-CONTAINING PROTEIN 173"/>
    <property type="match status" value="1"/>
</dbReference>
<dbReference type="KEGG" id="bgt:106060460"/>
<gene>
    <name evidence="4" type="primary">106060460</name>
</gene>
<dbReference type="Proteomes" id="UP000076420">
    <property type="component" value="Unassembled WGS sequence"/>
</dbReference>
<dbReference type="InterPro" id="IPR039986">
    <property type="entry name" value="CFAP210"/>
</dbReference>
<feature type="domain" description="Trichohyalin-plectin-homology" evidence="3">
    <location>
        <begin position="145"/>
        <end position="483"/>
    </location>
</feature>
<dbReference type="GO" id="GO:0005879">
    <property type="term" value="C:axonemal microtubule"/>
    <property type="evidence" value="ECO:0007669"/>
    <property type="project" value="TreeGrafter"/>
</dbReference>
<evidence type="ECO:0000313" key="4">
    <source>
        <dbReference type="EnsemblMetazoa" id="BGLB021766-PA"/>
    </source>
</evidence>